<proteinExistence type="inferred from homology"/>
<dbReference type="Pfam" id="PF13374">
    <property type="entry name" value="TPR_10"/>
    <property type="match status" value="1"/>
</dbReference>
<dbReference type="SUPFAM" id="SSF48452">
    <property type="entry name" value="TPR-like"/>
    <property type="match status" value="2"/>
</dbReference>
<sequence length="1348" mass="152362">MAGVKSPDSEGNVEQNAQRSSDTDSDETESDHLDSPTEPGMNGSGDGEDGSTAATEKKPGAGGDGNPPVVMFEDASFCIKIQAPGQQQPFELPVTSLELVQEINQVLMDREDTCHRTCFSLQLEGNTLDNFSELKSIEGLKDGALIKVVEEPYTIREAKCHVRHVRDLLKSVDYADAYNGQEGMSLSFVNLVTAGDILENKKGKPDSLDCTPPDFIMPGSKERPLLPLNPGLQELKAPKCLKVLTLTGWNPPPGNRKLHGDLLYIYVVTLEDKKYHITACPLGFYINHSTDEEFNPRPVNNKIYHSLIDLLNQISPAFKRNFAILLKKRAFKHPFERVMGPYQVYSWVTPPMEHLVDSIRGEDAFATRLGYEEHIPGQTRDWNEEIQTTRELPRKTLPERLMRERAIFKVHGDFVGAATRGAMAVIDGNVMAINPGDDTKMQMFIWNNIFFSLGFDVKDHYKEFGGDAAAYAAPACDLQGVKAYTNLDQEGLYTLGTVLVDYRGYRVTAQSIIPGILEREQDQSVVYGSVDFGKTVVTDDKYRDLLKKSSSNLKIKPHKVVNNKDEVIELFSSVDCKGIIGNDKRYYVLDLLRTYPPDTNYLPASADDLSPQMKEKGYPKQYKHKLTTLRQELIEAYIETKYIEFVRKAAYEFQQLRLKQAQAEDKEKGEEESKEKKDELEVRMDKLVSNKEGEKNADISTDDAKGFMKALGESEIEESTREIVKAAARSVGSLSDTEFDISFNPDVYQPFVTHFEKEGEEFKAEKQLVVDVAEFLVFHQVPVFVRDCLNHSLTPVDGITLTEALHNRGINMRYLGRVAEQVQQHPQLSFVHSITVAEMISRAAKHLYQKYMHNVEHMSLSQAISHFLNCYLGSHPSPHTQVMSEEFQRKKKSKGGKVKNKAGVLVYNHDNSEWISETPKTLWKKIVEDVQNHYDFKLEGDNMDTAVETYHMQKISLLRAFCKKLGIQLMLREYYMDLRHKQCFYEEDIVNTFPVTKHIHHKATDAYQFFTSGQNKIQQGLLREGYELIGEALNLLTNVYGALHPEIAACMRLLARLNYIMGDYGEALNFQQKAVIMTERVLGVDHPNTITEYAHFALYCFAGGQIPSALQLMYRARYLSLLCHDEDHPNMALYDSNIGLILHAAGQYELSLSFLENALKLNTRFYGTQSLKVAMGYHLVARTHSCIGDFRTALQNEKEAYTIYKSLLGEKHDRTQESSECLRHLTEQAVEFQRRINDIYKGEKNVSFPPLQIQVPSLVNILQILNAINGIELIQWVQLSKEDVEKLRGVDTNNRATIEEIDGDQPSETKSKPSDDLKSGVPTSAPTEQPVLVNGSAPSHTENNAVDS</sequence>
<evidence type="ECO:0000256" key="3">
    <source>
        <dbReference type="SAM" id="MobiDB-lite"/>
    </source>
</evidence>
<dbReference type="GO" id="GO:0048312">
    <property type="term" value="P:intracellular distribution of mitochondria"/>
    <property type="evidence" value="ECO:0007669"/>
    <property type="project" value="TreeGrafter"/>
</dbReference>
<keyword evidence="1 2" id="KW-0963">Cytoplasm</keyword>
<evidence type="ECO:0000313" key="5">
    <source>
        <dbReference type="Proteomes" id="UP000085678"/>
    </source>
</evidence>
<dbReference type="Pfam" id="PF13424">
    <property type="entry name" value="TPR_12"/>
    <property type="match status" value="1"/>
</dbReference>
<comment type="subcellular location">
    <subcellularLocation>
        <location evidence="2">Cytoplasm</location>
    </subcellularLocation>
</comment>
<dbReference type="PANTHER" id="PTHR12601">
    <property type="entry name" value="EUKARYOTIC TRANSLATION INITIATION FACTOR 3 SUBUNIT EIF-3"/>
    <property type="match status" value="1"/>
</dbReference>
<dbReference type="GO" id="GO:0007005">
    <property type="term" value="P:mitochondrion organization"/>
    <property type="evidence" value="ECO:0007669"/>
    <property type="project" value="UniProtKB-UniRule"/>
</dbReference>
<dbReference type="PROSITE" id="PS51823">
    <property type="entry name" value="CLU"/>
    <property type="match status" value="1"/>
</dbReference>
<dbReference type="STRING" id="7574.A0A1S3HF46"/>
<feature type="region of interest" description="Disordered" evidence="3">
    <location>
        <begin position="661"/>
        <end position="680"/>
    </location>
</feature>
<dbReference type="GO" id="GO:0005737">
    <property type="term" value="C:cytoplasm"/>
    <property type="evidence" value="ECO:0007669"/>
    <property type="project" value="UniProtKB-SubCell"/>
</dbReference>
<organism evidence="5 7">
    <name type="scientific">Lingula anatina</name>
    <name type="common">Brachiopod</name>
    <name type="synonym">Lingula unguis</name>
    <dbReference type="NCBI Taxonomy" id="7574"/>
    <lineage>
        <taxon>Eukaryota</taxon>
        <taxon>Metazoa</taxon>
        <taxon>Spiralia</taxon>
        <taxon>Lophotrochozoa</taxon>
        <taxon>Brachiopoda</taxon>
        <taxon>Linguliformea</taxon>
        <taxon>Lingulata</taxon>
        <taxon>Lingulida</taxon>
        <taxon>Linguloidea</taxon>
        <taxon>Lingulidae</taxon>
        <taxon>Lingula</taxon>
    </lineage>
</organism>
<feature type="compositionally biased region" description="Basic and acidic residues" evidence="3">
    <location>
        <begin position="662"/>
        <end position="680"/>
    </location>
</feature>
<dbReference type="Pfam" id="PF05303">
    <property type="entry name" value="GSKIP_dom"/>
    <property type="match status" value="1"/>
</dbReference>
<dbReference type="Gene3D" id="1.25.40.10">
    <property type="entry name" value="Tetratricopeptide repeat domain"/>
    <property type="match status" value="1"/>
</dbReference>
<dbReference type="InterPro" id="IPR027523">
    <property type="entry name" value="CLU_prot"/>
</dbReference>
<dbReference type="InterPro" id="IPR023231">
    <property type="entry name" value="GSKIP_dom_sf"/>
</dbReference>
<dbReference type="Pfam" id="PF12807">
    <property type="entry name" value="eIF3_p135"/>
    <property type="match status" value="1"/>
</dbReference>
<keyword evidence="2" id="KW-0694">RNA-binding</keyword>
<dbReference type="GeneID" id="106154005"/>
<gene>
    <name evidence="6 7" type="primary">LOC106154005</name>
</gene>
<evidence type="ECO:0000256" key="1">
    <source>
        <dbReference type="ARBA" id="ARBA00022490"/>
    </source>
</evidence>
<dbReference type="SUPFAM" id="SSF103107">
    <property type="entry name" value="Hypothetical protein c14orf129, hspc210"/>
    <property type="match status" value="1"/>
</dbReference>
<name>A0A1S3HF46_LINAN</name>
<dbReference type="FunFam" id="3.30.2280.10:FF:000002">
    <property type="entry name" value="Clustered mitochondria protein homolog"/>
    <property type="match status" value="1"/>
</dbReference>
<dbReference type="RefSeq" id="XP_013383658.1">
    <property type="nucleotide sequence ID" value="XM_013528204.1"/>
</dbReference>
<dbReference type="InterPro" id="IPR028275">
    <property type="entry name" value="CLU_N"/>
</dbReference>
<evidence type="ECO:0000313" key="6">
    <source>
        <dbReference type="RefSeq" id="XP_013383658.1"/>
    </source>
</evidence>
<feature type="compositionally biased region" description="Polar residues" evidence="3">
    <location>
        <begin position="1336"/>
        <end position="1348"/>
    </location>
</feature>
<protein>
    <recommendedName>
        <fullName evidence="2">Clustered mitochondria protein homolog</fullName>
    </recommendedName>
</protein>
<feature type="region of interest" description="Disordered" evidence="3">
    <location>
        <begin position="1299"/>
        <end position="1348"/>
    </location>
</feature>
<feature type="region of interest" description="Disordered" evidence="3">
    <location>
        <begin position="1"/>
        <end position="69"/>
    </location>
</feature>
<dbReference type="InterPro" id="IPR033646">
    <property type="entry name" value="CLU-central"/>
</dbReference>
<dbReference type="InterPro" id="IPR011990">
    <property type="entry name" value="TPR-like_helical_dom_sf"/>
</dbReference>
<comment type="function">
    <text evidence="2">mRNA-binding protein involved in proper cytoplasmic distribution of mitochondria.</text>
</comment>
<evidence type="ECO:0000313" key="7">
    <source>
        <dbReference type="RefSeq" id="XP_013383659.1"/>
    </source>
</evidence>
<keyword evidence="5" id="KW-1185">Reference proteome</keyword>
<dbReference type="InterPro" id="IPR025697">
    <property type="entry name" value="CLU_dom"/>
</dbReference>
<dbReference type="GO" id="GO:0003729">
    <property type="term" value="F:mRNA binding"/>
    <property type="evidence" value="ECO:0007669"/>
    <property type="project" value="TreeGrafter"/>
</dbReference>
<dbReference type="InterPro" id="IPR007967">
    <property type="entry name" value="GSKIP_dom"/>
</dbReference>
<feature type="compositionally biased region" description="Basic and acidic residues" evidence="3">
    <location>
        <begin position="1307"/>
        <end position="1318"/>
    </location>
</feature>
<accession>A0A1S3HF46</accession>
<dbReference type="FunFam" id="1.25.40.10:FF:000099">
    <property type="entry name" value="Clustered mitochondria protein homolog"/>
    <property type="match status" value="1"/>
</dbReference>
<dbReference type="RefSeq" id="XP_013383659.1">
    <property type="nucleotide sequence ID" value="XM_013528205.1"/>
</dbReference>
<dbReference type="Pfam" id="PF13236">
    <property type="entry name" value="CLU"/>
    <property type="match status" value="1"/>
</dbReference>
<dbReference type="HAMAP" id="MF_03013">
    <property type="entry name" value="CLU"/>
    <property type="match status" value="1"/>
</dbReference>
<dbReference type="OrthoDB" id="1414216at2759"/>
<dbReference type="Pfam" id="PF15044">
    <property type="entry name" value="CLU_N"/>
    <property type="match status" value="1"/>
</dbReference>
<dbReference type="CDD" id="cd15466">
    <property type="entry name" value="CLU-central"/>
    <property type="match status" value="1"/>
</dbReference>
<dbReference type="PANTHER" id="PTHR12601:SF6">
    <property type="entry name" value="CLUSTERED MITOCHONDRIA PROTEIN HOMOLOG"/>
    <property type="match status" value="1"/>
</dbReference>
<reference evidence="6 7" key="1">
    <citation type="submission" date="2025-04" db="UniProtKB">
        <authorList>
            <consortium name="RefSeq"/>
        </authorList>
    </citation>
    <scope>IDENTIFICATION</scope>
    <source>
        <tissue evidence="6 7">Gonads</tissue>
    </source>
</reference>
<dbReference type="KEGG" id="lak:106154005"/>
<evidence type="ECO:0000256" key="2">
    <source>
        <dbReference type="HAMAP-Rule" id="MF_03013"/>
    </source>
</evidence>
<dbReference type="Proteomes" id="UP000085678">
    <property type="component" value="Unplaced"/>
</dbReference>
<evidence type="ECO:0000259" key="4">
    <source>
        <dbReference type="PROSITE" id="PS51823"/>
    </source>
</evidence>
<comment type="similarity">
    <text evidence="2">Belongs to the CLU family.</text>
</comment>
<feature type="domain" description="Clu" evidence="4">
    <location>
        <begin position="360"/>
        <end position="602"/>
    </location>
</feature>
<dbReference type="Gene3D" id="3.30.2280.10">
    <property type="entry name" value="Hypothetical protein (hspc210)"/>
    <property type="match status" value="1"/>
</dbReference>